<evidence type="ECO:0000259" key="2">
    <source>
        <dbReference type="Pfam" id="PF05229"/>
    </source>
</evidence>
<keyword evidence="4" id="KW-1185">Reference proteome</keyword>
<dbReference type="Pfam" id="PF05229">
    <property type="entry name" value="SCPU"/>
    <property type="match status" value="2"/>
</dbReference>
<dbReference type="Proteomes" id="UP000757604">
    <property type="component" value="Unassembled WGS sequence"/>
</dbReference>
<sequence length="317" mass="31475">MTTVTRISLLLAALFILKPGAARAALSCATSAGTLAFGSVTVTTGSSATATNTVTLSCSGVTSATTAYVCVGIAADPNGLATSATNRYLTSGSNRLQYGTYTDATYTMGWGSWSWASGGTAGKVFTVAVPANGTGTASVAIYARLSSTQTFAAGSYSGFMRIQTSVPSTTAITNCAGSTSAGTANALASATVAASCMISASDLNFGTVGLLASEVTGSTSLAVTCTNGTAYTIGLNNGLTGTGPTQRKMTNGTASVTYGLYRDASETLPFGNTSGTNTYSGSGSGVSQAVTVYGRVPAQTSPIPGTYSDTIVATVTY</sequence>
<keyword evidence="1" id="KW-0732">Signal</keyword>
<dbReference type="SMART" id="SM00972">
    <property type="entry name" value="SCPU"/>
    <property type="match status" value="2"/>
</dbReference>
<dbReference type="EMBL" id="JAEUAO010000003">
    <property type="protein sequence ID" value="MBW9064457.1"/>
    <property type="molecule type" value="Genomic_DNA"/>
</dbReference>
<dbReference type="RefSeq" id="WP_220372443.1">
    <property type="nucleotide sequence ID" value="NZ_JAEUAO010000003.1"/>
</dbReference>
<dbReference type="InterPro" id="IPR053167">
    <property type="entry name" value="Spore_coat_component"/>
</dbReference>
<dbReference type="PANTHER" id="PTHR37089">
    <property type="entry name" value="PROTEIN U-RELATED"/>
    <property type="match status" value="1"/>
</dbReference>
<feature type="domain" description="Spore coat protein U/FanG" evidence="2">
    <location>
        <begin position="24"/>
        <end position="160"/>
    </location>
</feature>
<name>A0ABS7HD16_9HYPH</name>
<organism evidence="3 4">
    <name type="scientific">Rhizobium herbae</name>
    <dbReference type="NCBI Taxonomy" id="508661"/>
    <lineage>
        <taxon>Bacteria</taxon>
        <taxon>Pseudomonadati</taxon>
        <taxon>Pseudomonadota</taxon>
        <taxon>Alphaproteobacteria</taxon>
        <taxon>Hyphomicrobiales</taxon>
        <taxon>Rhizobiaceae</taxon>
        <taxon>Rhizobium/Agrobacterium group</taxon>
        <taxon>Rhizobium</taxon>
    </lineage>
</organism>
<evidence type="ECO:0000256" key="1">
    <source>
        <dbReference type="SAM" id="SignalP"/>
    </source>
</evidence>
<feature type="signal peptide" evidence="1">
    <location>
        <begin position="1"/>
        <end position="24"/>
    </location>
</feature>
<protein>
    <submittedName>
        <fullName evidence="3">Spore coat U domain-containing protein</fullName>
    </submittedName>
</protein>
<gene>
    <name evidence="3" type="ORF">JNB71_14105</name>
</gene>
<reference evidence="3 4" key="1">
    <citation type="journal article" date="2021" name="MBio">
        <title>Poor Competitiveness of Bradyrhizobium in Pigeon Pea Root Colonization in Indian Soils.</title>
        <authorList>
            <person name="Chalasani D."/>
            <person name="Basu A."/>
            <person name="Pullabhotla S.V.S.R.N."/>
            <person name="Jorrin B."/>
            <person name="Neal A.L."/>
            <person name="Poole P.S."/>
            <person name="Podile A.R."/>
            <person name="Tkacz A."/>
        </authorList>
    </citation>
    <scope>NUCLEOTIDE SEQUENCE [LARGE SCALE GENOMIC DNA]</scope>
    <source>
        <strain evidence="3 4">HU44</strain>
    </source>
</reference>
<evidence type="ECO:0000313" key="3">
    <source>
        <dbReference type="EMBL" id="MBW9064457.1"/>
    </source>
</evidence>
<dbReference type="PANTHER" id="PTHR37089:SF4">
    <property type="entry name" value="EXPORTED PROTEIN"/>
    <property type="match status" value="1"/>
</dbReference>
<feature type="domain" description="Spore coat protein U/FanG" evidence="2">
    <location>
        <begin position="183"/>
        <end position="314"/>
    </location>
</feature>
<comment type="caution">
    <text evidence="3">The sequence shown here is derived from an EMBL/GenBank/DDBJ whole genome shotgun (WGS) entry which is preliminary data.</text>
</comment>
<accession>A0ABS7HD16</accession>
<feature type="chain" id="PRO_5045757955" evidence="1">
    <location>
        <begin position="25"/>
        <end position="317"/>
    </location>
</feature>
<proteinExistence type="predicted"/>
<dbReference type="InterPro" id="IPR007893">
    <property type="entry name" value="Spore_coat_U/FanG"/>
</dbReference>
<evidence type="ECO:0000313" key="4">
    <source>
        <dbReference type="Proteomes" id="UP000757604"/>
    </source>
</evidence>